<feature type="domain" description="ABC3 transporter permease C-terminal" evidence="8">
    <location>
        <begin position="669"/>
        <end position="787"/>
    </location>
</feature>
<feature type="transmembrane region" description="Helical" evidence="7">
    <location>
        <begin position="717"/>
        <end position="741"/>
    </location>
</feature>
<keyword evidence="3 7" id="KW-0812">Transmembrane</keyword>
<feature type="transmembrane region" description="Helical" evidence="7">
    <location>
        <begin position="337"/>
        <end position="355"/>
    </location>
</feature>
<evidence type="ECO:0000256" key="5">
    <source>
        <dbReference type="ARBA" id="ARBA00023136"/>
    </source>
</evidence>
<dbReference type="PANTHER" id="PTHR30572:SF4">
    <property type="entry name" value="ABC TRANSPORTER PERMEASE YTRF"/>
    <property type="match status" value="1"/>
</dbReference>
<feature type="domain" description="ABC3 transporter permease C-terminal" evidence="8">
    <location>
        <begin position="256"/>
        <end position="367"/>
    </location>
</feature>
<comment type="similarity">
    <text evidence="6">Belongs to the ABC-4 integral membrane protein family.</text>
</comment>
<dbReference type="InterPro" id="IPR050250">
    <property type="entry name" value="Macrolide_Exporter_MacB"/>
</dbReference>
<dbReference type="AlphaFoldDB" id="A0A2N5NJR7"/>
<sequence>MTLPFENDTRIIVKKLAKRSLQADKRRNIFLILTIILTTALLSGMFFTVFAKQRELKDNIRGQYQAVVMETTPEEIDRLSVQSEIEQWGLSQNFGTTRYQDSNLTVEYADEGWMVLGKKPSYIGTFPQAENEILVERAFLDYFELPQETGQTIRLDLGNGEQDYIVSGILQRENTSRIFSVMVSRTFLEMQAEGEPLFEFRFRFVGADRSDMNELKTNITSFLVANNIPENRVFYSSNYFDMQGFHSNSVYVCIPIAIIFLTACGLVIYSIFFISIRGKLREYGRLKVLGTTPRQLRRIIRRESFWLSICSIPIGLIIGALLGFIARPSYWEWKENLLLAVCVAGFTELIVMFSTHAPIRLATKVSPIEAVRDSGYQTEAPKKSSRKSGKHISPVYLAMMNFQRNPKKAVLTLLSLSLTGVFLFSAATVLRSVNVNNMAASSMYDDCNYTIMWEASPEELLEISRENPLTPELREKVLAVDGVKSIIPRTSSAAILSLPNGVSDDFELHTFTREEMEELIPEKMMVDGTSDYDELVKNHGIVITDSMDDPMLSMLSGYQPKVGDIITFQPYGGEPTELTVMGIADSKKVTKTTGIAMFTLPVDLAQQLYPDVENMDRVWNVFTEQDTDSLRKELFSLLDDPRLNIISRSDYGEEFEVALQSVMLLIYGLLCFLFLFALVNLVNTLITNLLSRQQEFGVLQSVGMSGRQLSKMLTMECLCYIIATLVIMLLFGGLIGAFLVVLITKANIVGPLVYQFPIWELLTFAAALLLILVLYSAFAVRYMRRQSLVERIKAMS</sequence>
<evidence type="ECO:0000313" key="10">
    <source>
        <dbReference type="Proteomes" id="UP000234849"/>
    </source>
</evidence>
<feature type="transmembrane region" description="Helical" evidence="7">
    <location>
        <begin position="409"/>
        <end position="430"/>
    </location>
</feature>
<feature type="transmembrane region" description="Helical" evidence="7">
    <location>
        <begin position="304"/>
        <end position="325"/>
    </location>
</feature>
<feature type="transmembrane region" description="Helical" evidence="7">
    <location>
        <begin position="29"/>
        <end position="51"/>
    </location>
</feature>
<protein>
    <recommendedName>
        <fullName evidence="8">ABC3 transporter permease C-terminal domain-containing protein</fullName>
    </recommendedName>
</protein>
<keyword evidence="4 7" id="KW-1133">Transmembrane helix</keyword>
<dbReference type="PANTHER" id="PTHR30572">
    <property type="entry name" value="MEMBRANE COMPONENT OF TRANSPORTER-RELATED"/>
    <property type="match status" value="1"/>
</dbReference>
<comment type="caution">
    <text evidence="9">The sequence shown here is derived from an EMBL/GenBank/DDBJ whole genome shotgun (WGS) entry which is preliminary data.</text>
</comment>
<keyword evidence="2" id="KW-1003">Cell membrane</keyword>
<proteinExistence type="inferred from homology"/>
<dbReference type="InterPro" id="IPR003838">
    <property type="entry name" value="ABC3_permease_C"/>
</dbReference>
<evidence type="ECO:0000256" key="3">
    <source>
        <dbReference type="ARBA" id="ARBA00022692"/>
    </source>
</evidence>
<evidence type="ECO:0000313" key="9">
    <source>
        <dbReference type="EMBL" id="PLT56236.1"/>
    </source>
</evidence>
<dbReference type="RefSeq" id="WP_101879431.1">
    <property type="nucleotide sequence ID" value="NZ_NIHM01000006.1"/>
</dbReference>
<feature type="transmembrane region" description="Helical" evidence="7">
    <location>
        <begin position="249"/>
        <end position="276"/>
    </location>
</feature>
<evidence type="ECO:0000256" key="1">
    <source>
        <dbReference type="ARBA" id="ARBA00004651"/>
    </source>
</evidence>
<gene>
    <name evidence="9" type="ORF">CDL18_06080</name>
</gene>
<accession>A0A2N5NJR7</accession>
<comment type="subcellular location">
    <subcellularLocation>
        <location evidence="1">Cell membrane</location>
        <topology evidence="1">Multi-pass membrane protein</topology>
    </subcellularLocation>
</comment>
<evidence type="ECO:0000259" key="8">
    <source>
        <dbReference type="Pfam" id="PF02687"/>
    </source>
</evidence>
<feature type="transmembrane region" description="Helical" evidence="7">
    <location>
        <begin position="664"/>
        <end position="686"/>
    </location>
</feature>
<dbReference type="Pfam" id="PF02687">
    <property type="entry name" value="FtsX"/>
    <property type="match status" value="2"/>
</dbReference>
<evidence type="ECO:0000256" key="6">
    <source>
        <dbReference type="ARBA" id="ARBA00038076"/>
    </source>
</evidence>
<feature type="transmembrane region" description="Helical" evidence="7">
    <location>
        <begin position="761"/>
        <end position="783"/>
    </location>
</feature>
<evidence type="ECO:0000256" key="4">
    <source>
        <dbReference type="ARBA" id="ARBA00022989"/>
    </source>
</evidence>
<dbReference type="GO" id="GO:0005886">
    <property type="term" value="C:plasma membrane"/>
    <property type="evidence" value="ECO:0007669"/>
    <property type="project" value="UniProtKB-SubCell"/>
</dbReference>
<name>A0A2N5NJR7_MEDGN</name>
<evidence type="ECO:0000256" key="2">
    <source>
        <dbReference type="ARBA" id="ARBA00022475"/>
    </source>
</evidence>
<keyword evidence="5 7" id="KW-0472">Membrane</keyword>
<dbReference type="GO" id="GO:0022857">
    <property type="term" value="F:transmembrane transporter activity"/>
    <property type="evidence" value="ECO:0007669"/>
    <property type="project" value="TreeGrafter"/>
</dbReference>
<organism evidence="9 10">
    <name type="scientific">Mediterraneibacter gnavus</name>
    <name type="common">Ruminococcus gnavus</name>
    <dbReference type="NCBI Taxonomy" id="33038"/>
    <lineage>
        <taxon>Bacteria</taxon>
        <taxon>Bacillati</taxon>
        <taxon>Bacillota</taxon>
        <taxon>Clostridia</taxon>
        <taxon>Lachnospirales</taxon>
        <taxon>Lachnospiraceae</taxon>
        <taxon>Mediterraneibacter</taxon>
    </lineage>
</organism>
<dbReference type="EMBL" id="NIHM01000006">
    <property type="protein sequence ID" value="PLT56236.1"/>
    <property type="molecule type" value="Genomic_DNA"/>
</dbReference>
<dbReference type="Proteomes" id="UP000234849">
    <property type="component" value="Unassembled WGS sequence"/>
</dbReference>
<reference evidence="9 10" key="1">
    <citation type="journal article" date="2017" name="Genome Med.">
        <title>A novel Ruminococcus gnavus clade enriched in inflammatory bowel disease patients.</title>
        <authorList>
            <person name="Hall A.B."/>
            <person name="Yassour M."/>
            <person name="Sauk J."/>
            <person name="Garner A."/>
            <person name="Jiang X."/>
            <person name="Arthur T."/>
            <person name="Lagoudas G.K."/>
            <person name="Vatanen T."/>
            <person name="Fornelos N."/>
            <person name="Wilson R."/>
            <person name="Bertha M."/>
            <person name="Cohen M."/>
            <person name="Garber J."/>
            <person name="Khalili H."/>
            <person name="Gevers D."/>
            <person name="Ananthakrishnan A.N."/>
            <person name="Kugathasan S."/>
            <person name="Lander E.S."/>
            <person name="Blainey P."/>
            <person name="Vlamakis H."/>
            <person name="Xavier R.J."/>
            <person name="Huttenhower C."/>
        </authorList>
    </citation>
    <scope>NUCLEOTIDE SEQUENCE [LARGE SCALE GENOMIC DNA]</scope>
    <source>
        <strain evidence="9 10">RJX1118</strain>
    </source>
</reference>
<evidence type="ECO:0000256" key="7">
    <source>
        <dbReference type="SAM" id="Phobius"/>
    </source>
</evidence>